<dbReference type="InterPro" id="IPR002035">
    <property type="entry name" value="VWF_A"/>
</dbReference>
<dbReference type="PANTHER" id="PTHR32097:SF4">
    <property type="entry name" value="GENERAL STRESS PROTEIN 16U"/>
    <property type="match status" value="1"/>
</dbReference>
<protein>
    <submittedName>
        <fullName evidence="3">VWA domain-containing protein</fullName>
    </submittedName>
</protein>
<keyword evidence="4" id="KW-1185">Reference proteome</keyword>
<comment type="caution">
    <text evidence="3">The sequence shown here is derived from an EMBL/GenBank/DDBJ whole genome shotgun (WGS) entry which is preliminary data.</text>
</comment>
<dbReference type="Gene3D" id="2.60.60.30">
    <property type="entry name" value="sav2460 like domains"/>
    <property type="match status" value="1"/>
</dbReference>
<dbReference type="Proteomes" id="UP001499863">
    <property type="component" value="Unassembled WGS sequence"/>
</dbReference>
<dbReference type="Pfam" id="PF02342">
    <property type="entry name" value="TerD"/>
    <property type="match status" value="1"/>
</dbReference>
<name>A0ABN1Y957_9ACTN</name>
<evidence type="ECO:0000256" key="1">
    <source>
        <dbReference type="ARBA" id="ARBA00008775"/>
    </source>
</evidence>
<comment type="similarity">
    <text evidence="1">Belongs to the CAPAB/TerDEXZ family.</text>
</comment>
<dbReference type="PANTHER" id="PTHR32097">
    <property type="entry name" value="CAMP-BINDING PROTEIN 1-RELATED"/>
    <property type="match status" value="1"/>
</dbReference>
<evidence type="ECO:0000259" key="2">
    <source>
        <dbReference type="PROSITE" id="PS50234"/>
    </source>
</evidence>
<sequence>MSAGANVPVGAAVVRVELGWVAGAGGPDVDASAVLLGADGRVRGDGDLVFYNQPRHASGAVRHQGKVDGGGGTVVDRVVVDLVGVEAGVERIVLAASADGGVFGQVRGLVLRLVDVGTEGEVARFEMAGGPETVFLGGELYRRGGGWRFRAVGQGYASGLAGLATDFGVTVEEEGEREVEEERLPAEMRERLSLRKRQVAVSLEKHGAAGIVARVVLVLDASGSMSGLYARGVVADVVERMAAVAAQLDDDGAMQAWTFASNPARLPDLRVGELPGWMRHVKVGQLGGLFGRRRRRSALPEGEVDMKAVGVGNEEQKVIAEVREFVRGDPAAAPTLVLFFSDGGVYRNAEIERELRAAVEEPVFWQFVGLGRADYGVLQRFDELPGRRVDNVGFFSVDDISTLPDPELYDRLLSQFPRWITAARRAGILPPE</sequence>
<dbReference type="PROSITE" id="PS50234">
    <property type="entry name" value="VWFA"/>
    <property type="match status" value="1"/>
</dbReference>
<dbReference type="InterPro" id="IPR019303">
    <property type="entry name" value="vWA_TerF_C"/>
</dbReference>
<gene>
    <name evidence="3" type="ORF">GCM10009639_43620</name>
</gene>
<dbReference type="InterPro" id="IPR036465">
    <property type="entry name" value="vWFA_dom_sf"/>
</dbReference>
<reference evidence="3 4" key="1">
    <citation type="journal article" date="2019" name="Int. J. Syst. Evol. Microbiol.">
        <title>The Global Catalogue of Microorganisms (GCM) 10K type strain sequencing project: providing services to taxonomists for standard genome sequencing and annotation.</title>
        <authorList>
            <consortium name="The Broad Institute Genomics Platform"/>
            <consortium name="The Broad Institute Genome Sequencing Center for Infectious Disease"/>
            <person name="Wu L."/>
            <person name="Ma J."/>
        </authorList>
    </citation>
    <scope>NUCLEOTIDE SEQUENCE [LARGE SCALE GENOMIC DNA]</scope>
    <source>
        <strain evidence="3 4">JCM 12393</strain>
    </source>
</reference>
<dbReference type="SMART" id="SM00327">
    <property type="entry name" value="VWA"/>
    <property type="match status" value="1"/>
</dbReference>
<dbReference type="Pfam" id="PF10138">
    <property type="entry name" value="vWA-TerF-like"/>
    <property type="match status" value="1"/>
</dbReference>
<organism evidence="3 4">
    <name type="scientific">Kitasatospora putterlickiae</name>
    <dbReference type="NCBI Taxonomy" id="221725"/>
    <lineage>
        <taxon>Bacteria</taxon>
        <taxon>Bacillati</taxon>
        <taxon>Actinomycetota</taxon>
        <taxon>Actinomycetes</taxon>
        <taxon>Kitasatosporales</taxon>
        <taxon>Streptomycetaceae</taxon>
        <taxon>Kitasatospora</taxon>
    </lineage>
</organism>
<dbReference type="InterPro" id="IPR051324">
    <property type="entry name" value="Stress/Tellurium_Resist"/>
</dbReference>
<proteinExistence type="inferred from homology"/>
<evidence type="ECO:0000313" key="4">
    <source>
        <dbReference type="Proteomes" id="UP001499863"/>
    </source>
</evidence>
<feature type="domain" description="VWFA" evidence="2">
    <location>
        <begin position="214"/>
        <end position="412"/>
    </location>
</feature>
<dbReference type="CDD" id="cd06974">
    <property type="entry name" value="TerD_like"/>
    <property type="match status" value="1"/>
</dbReference>
<evidence type="ECO:0000313" key="3">
    <source>
        <dbReference type="EMBL" id="GAA1401393.1"/>
    </source>
</evidence>
<dbReference type="InterPro" id="IPR003325">
    <property type="entry name" value="TerD"/>
</dbReference>
<dbReference type="Gene3D" id="3.40.50.410">
    <property type="entry name" value="von Willebrand factor, type A domain"/>
    <property type="match status" value="1"/>
</dbReference>
<dbReference type="EMBL" id="BAAAKJ010000238">
    <property type="protein sequence ID" value="GAA1401393.1"/>
    <property type="molecule type" value="Genomic_DNA"/>
</dbReference>
<accession>A0ABN1Y957</accession>
<dbReference type="SUPFAM" id="SSF53300">
    <property type="entry name" value="vWA-like"/>
    <property type="match status" value="1"/>
</dbReference>